<feature type="transmembrane region" description="Helical" evidence="8">
    <location>
        <begin position="263"/>
        <end position="283"/>
    </location>
</feature>
<keyword evidence="4" id="KW-1003">Cell membrane</keyword>
<comment type="similarity">
    <text evidence="2">Belongs to the major facilitator superfamily. Bcr/CmlA family.</text>
</comment>
<keyword evidence="7 8" id="KW-0472">Membrane</keyword>
<feature type="transmembrane region" description="Helical" evidence="8">
    <location>
        <begin position="116"/>
        <end position="135"/>
    </location>
</feature>
<dbReference type="GO" id="GO:1990961">
    <property type="term" value="P:xenobiotic detoxification by transmembrane export across the plasma membrane"/>
    <property type="evidence" value="ECO:0007669"/>
    <property type="project" value="InterPro"/>
</dbReference>
<keyword evidence="5 8" id="KW-0812">Transmembrane</keyword>
<evidence type="ECO:0000256" key="2">
    <source>
        <dbReference type="ARBA" id="ARBA00006236"/>
    </source>
</evidence>
<gene>
    <name evidence="10" type="ORF">AVDCRST_MAG86-1002</name>
</gene>
<dbReference type="InterPro" id="IPR011701">
    <property type="entry name" value="MFS"/>
</dbReference>
<dbReference type="PANTHER" id="PTHR23502">
    <property type="entry name" value="MAJOR FACILITATOR SUPERFAMILY"/>
    <property type="match status" value="1"/>
</dbReference>
<dbReference type="NCBIfam" id="TIGR00710">
    <property type="entry name" value="efflux_Bcr_CflA"/>
    <property type="match status" value="1"/>
</dbReference>
<feature type="transmembrane region" description="Helical" evidence="8">
    <location>
        <begin position="63"/>
        <end position="80"/>
    </location>
</feature>
<feature type="transmembrane region" description="Helical" evidence="8">
    <location>
        <begin position="218"/>
        <end position="243"/>
    </location>
</feature>
<proteinExistence type="inferred from homology"/>
<evidence type="ECO:0000259" key="9">
    <source>
        <dbReference type="PROSITE" id="PS50850"/>
    </source>
</evidence>
<evidence type="ECO:0000256" key="7">
    <source>
        <dbReference type="ARBA" id="ARBA00023136"/>
    </source>
</evidence>
<feature type="transmembrane region" description="Helical" evidence="8">
    <location>
        <begin position="89"/>
        <end position="110"/>
    </location>
</feature>
<dbReference type="AlphaFoldDB" id="A0A6J4V0Z4"/>
<feature type="transmembrane region" description="Helical" evidence="8">
    <location>
        <begin position="23"/>
        <end position="43"/>
    </location>
</feature>
<evidence type="ECO:0000256" key="3">
    <source>
        <dbReference type="ARBA" id="ARBA00022448"/>
    </source>
</evidence>
<feature type="transmembrane region" description="Helical" evidence="8">
    <location>
        <begin position="147"/>
        <end position="169"/>
    </location>
</feature>
<reference evidence="10" key="1">
    <citation type="submission" date="2020-02" db="EMBL/GenBank/DDBJ databases">
        <authorList>
            <person name="Meier V. D."/>
        </authorList>
    </citation>
    <scope>NUCLEOTIDE SEQUENCE</scope>
    <source>
        <strain evidence="10">AVDCRST_MAG86</strain>
    </source>
</reference>
<feature type="transmembrane region" description="Helical" evidence="8">
    <location>
        <begin position="175"/>
        <end position="197"/>
    </location>
</feature>
<accession>A0A6J4V0Z4</accession>
<dbReference type="GO" id="GO:0005886">
    <property type="term" value="C:plasma membrane"/>
    <property type="evidence" value="ECO:0007669"/>
    <property type="project" value="UniProtKB-SubCell"/>
</dbReference>
<name>A0A6J4V0Z4_9DEIN</name>
<dbReference type="InterPro" id="IPR036259">
    <property type="entry name" value="MFS_trans_sf"/>
</dbReference>
<dbReference type="GO" id="GO:0042910">
    <property type="term" value="F:xenobiotic transmembrane transporter activity"/>
    <property type="evidence" value="ECO:0007669"/>
    <property type="project" value="InterPro"/>
</dbReference>
<keyword evidence="6 8" id="KW-1133">Transmembrane helix</keyword>
<evidence type="ECO:0000256" key="4">
    <source>
        <dbReference type="ARBA" id="ARBA00022475"/>
    </source>
</evidence>
<sequence>MRYGRRGAFTEVVKGVVVKGSRLTLILAGLAALGPFSIDTYFPSFGAIGEHFGVSLLQVQGTLTYYLVAMALMMLLHGALSDSFGRRPVILVSLTVYTAAALGCALAPSFGLLLGFRMLQGVAAGAGIIVGRAIIRDRFEGSEAHKLMAQVTMLFGLAPAIAPVLGGYLHRFFGWQSVFVFLTLFGLVLLAACTFVLPETLAKEARTPFHPAPLARTYMSIFGSARFVALVLSLGFGFGGFLVYVASSSDFVLGVLGVSETGFAWLFVPIVIGLVGGSWLVNLTAGRVPADRTASYGYLLMFGGAAFNLVYTTFFTPQVPWAVLPIVFYTLGVSLQGPIITLYALDLFPKSRGLASSLQGFLQTMLFAGVSSLVVPLVIGSGFRYALAMIVMLTLNYLGWRYFHWAAPTAAHPAKVGSKVG</sequence>
<feature type="domain" description="Major facilitator superfamily (MFS) profile" evidence="9">
    <location>
        <begin position="23"/>
        <end position="411"/>
    </location>
</feature>
<evidence type="ECO:0000313" key="10">
    <source>
        <dbReference type="EMBL" id="CAA9565347.1"/>
    </source>
</evidence>
<dbReference type="InterPro" id="IPR020846">
    <property type="entry name" value="MFS_dom"/>
</dbReference>
<evidence type="ECO:0000256" key="8">
    <source>
        <dbReference type="SAM" id="Phobius"/>
    </source>
</evidence>
<dbReference type="Gene3D" id="1.20.1720.10">
    <property type="entry name" value="Multidrug resistance protein D"/>
    <property type="match status" value="1"/>
</dbReference>
<organism evidence="10">
    <name type="scientific">uncultured Truepera sp</name>
    <dbReference type="NCBI Taxonomy" id="543023"/>
    <lineage>
        <taxon>Bacteria</taxon>
        <taxon>Thermotogati</taxon>
        <taxon>Deinococcota</taxon>
        <taxon>Deinococci</taxon>
        <taxon>Trueperales</taxon>
        <taxon>Trueperaceae</taxon>
        <taxon>Truepera</taxon>
        <taxon>environmental samples</taxon>
    </lineage>
</organism>
<dbReference type="InterPro" id="IPR004812">
    <property type="entry name" value="Efflux_drug-R_Bcr/CmlA"/>
</dbReference>
<evidence type="ECO:0000256" key="6">
    <source>
        <dbReference type="ARBA" id="ARBA00022989"/>
    </source>
</evidence>
<comment type="subcellular location">
    <subcellularLocation>
        <location evidence="1">Cell membrane</location>
        <topology evidence="1">Multi-pass membrane protein</topology>
    </subcellularLocation>
</comment>
<feature type="transmembrane region" description="Helical" evidence="8">
    <location>
        <begin position="295"/>
        <end position="314"/>
    </location>
</feature>
<feature type="transmembrane region" description="Helical" evidence="8">
    <location>
        <begin position="326"/>
        <end position="348"/>
    </location>
</feature>
<evidence type="ECO:0000256" key="5">
    <source>
        <dbReference type="ARBA" id="ARBA00022692"/>
    </source>
</evidence>
<evidence type="ECO:0000256" key="1">
    <source>
        <dbReference type="ARBA" id="ARBA00004651"/>
    </source>
</evidence>
<dbReference type="PROSITE" id="PS50850">
    <property type="entry name" value="MFS"/>
    <property type="match status" value="1"/>
</dbReference>
<keyword evidence="3" id="KW-0813">Transport</keyword>
<dbReference type="PANTHER" id="PTHR23502:SF132">
    <property type="entry name" value="POLYAMINE TRANSPORTER 2-RELATED"/>
    <property type="match status" value="1"/>
</dbReference>
<protein>
    <submittedName>
        <fullName evidence="10">Multidrug resistance transporter, Bcr/CflA family</fullName>
    </submittedName>
</protein>
<dbReference type="Pfam" id="PF07690">
    <property type="entry name" value="MFS_1"/>
    <property type="match status" value="1"/>
</dbReference>
<dbReference type="EMBL" id="CADCWP010000071">
    <property type="protein sequence ID" value="CAA9565347.1"/>
    <property type="molecule type" value="Genomic_DNA"/>
</dbReference>
<dbReference type="GO" id="GO:0015385">
    <property type="term" value="F:sodium:proton antiporter activity"/>
    <property type="evidence" value="ECO:0007669"/>
    <property type="project" value="TreeGrafter"/>
</dbReference>
<dbReference type="CDD" id="cd17320">
    <property type="entry name" value="MFS_MdfA_MDR_like"/>
    <property type="match status" value="1"/>
</dbReference>
<feature type="transmembrane region" description="Helical" evidence="8">
    <location>
        <begin position="360"/>
        <end position="379"/>
    </location>
</feature>
<dbReference type="SUPFAM" id="SSF103473">
    <property type="entry name" value="MFS general substrate transporter"/>
    <property type="match status" value="1"/>
</dbReference>